<evidence type="ECO:0000256" key="1">
    <source>
        <dbReference type="SAM" id="MobiDB-lite"/>
    </source>
</evidence>
<keyword evidence="2" id="KW-1133">Transmembrane helix</keyword>
<dbReference type="AlphaFoldDB" id="A0A9P6KZH2"/>
<protein>
    <submittedName>
        <fullName evidence="3">Uncharacterized protein</fullName>
    </submittedName>
</protein>
<keyword evidence="2" id="KW-0472">Membrane</keyword>
<dbReference type="Proteomes" id="UP000740883">
    <property type="component" value="Unassembled WGS sequence"/>
</dbReference>
<name>A0A9P6KZH2_9MICR</name>
<feature type="transmembrane region" description="Helical" evidence="2">
    <location>
        <begin position="48"/>
        <end position="71"/>
    </location>
</feature>
<evidence type="ECO:0000313" key="3">
    <source>
        <dbReference type="EMBL" id="KAF9763060.1"/>
    </source>
</evidence>
<dbReference type="OrthoDB" id="7881929at2759"/>
<accession>A0A9P6KZH2</accession>
<reference evidence="3 4" key="1">
    <citation type="journal article" date="2020" name="Genome Biol. Evol.">
        <title>Comparative genomics of strictly vertically transmitted, feminizing microsporidia endosymbionts of amphipod crustaceans.</title>
        <authorList>
            <person name="Cormier A."/>
            <person name="Chebbi M.A."/>
            <person name="Giraud I."/>
            <person name="Wattier R."/>
            <person name="Teixeira M."/>
            <person name="Gilbert C."/>
            <person name="Rigaud T."/>
            <person name="Cordaux R."/>
        </authorList>
    </citation>
    <scope>NUCLEOTIDE SEQUENCE [LARGE SCALE GENOMIC DNA]</scope>
    <source>
        <strain evidence="3 4">Ou3-Ou53</strain>
    </source>
</reference>
<proteinExistence type="predicted"/>
<keyword evidence="2" id="KW-0812">Transmembrane</keyword>
<dbReference type="EMBL" id="SBJO01000105">
    <property type="protein sequence ID" value="KAF9763060.1"/>
    <property type="molecule type" value="Genomic_DNA"/>
</dbReference>
<evidence type="ECO:0000256" key="2">
    <source>
        <dbReference type="SAM" id="Phobius"/>
    </source>
</evidence>
<sequence>MTFNYNQRDNDTRQNQSKRINQISRRPLYQWKNVNNKPNYNKNILQTYFTLGYASGVFDLTASLAILSDVLMGFRIDMHKHVVSTITNGASVIVKFGRDAKAEH</sequence>
<gene>
    <name evidence="3" type="ORF">NGRA_1544</name>
</gene>
<organism evidence="3 4">
    <name type="scientific">Nosema granulosis</name>
    <dbReference type="NCBI Taxonomy" id="83296"/>
    <lineage>
        <taxon>Eukaryota</taxon>
        <taxon>Fungi</taxon>
        <taxon>Fungi incertae sedis</taxon>
        <taxon>Microsporidia</taxon>
        <taxon>Nosematidae</taxon>
        <taxon>Nosema</taxon>
    </lineage>
</organism>
<keyword evidence="4" id="KW-1185">Reference proteome</keyword>
<evidence type="ECO:0000313" key="4">
    <source>
        <dbReference type="Proteomes" id="UP000740883"/>
    </source>
</evidence>
<comment type="caution">
    <text evidence="3">The sequence shown here is derived from an EMBL/GenBank/DDBJ whole genome shotgun (WGS) entry which is preliminary data.</text>
</comment>
<feature type="region of interest" description="Disordered" evidence="1">
    <location>
        <begin position="1"/>
        <end position="20"/>
    </location>
</feature>